<dbReference type="GO" id="GO:0005737">
    <property type="term" value="C:cytoplasm"/>
    <property type="evidence" value="ECO:0007669"/>
    <property type="project" value="InterPro"/>
</dbReference>
<evidence type="ECO:0000313" key="1">
    <source>
        <dbReference type="EMBL" id="CAD7232957.1"/>
    </source>
</evidence>
<reference evidence="1" key="1">
    <citation type="submission" date="2020-11" db="EMBL/GenBank/DDBJ databases">
        <authorList>
            <person name="Tran Van P."/>
        </authorList>
    </citation>
    <scope>NUCLEOTIDE SEQUENCE</scope>
</reference>
<dbReference type="InterPro" id="IPR002893">
    <property type="entry name" value="Znf_MYND"/>
</dbReference>
<dbReference type="PROSITE" id="PS01360">
    <property type="entry name" value="ZF_MYND_1"/>
    <property type="match status" value="1"/>
</dbReference>
<dbReference type="AlphaFoldDB" id="A0A7R8ZSN3"/>
<sequence>MMLPVELSDTEEGLEEDICHIGIPKSSPAWSLRSKFFPCKLGGPPAWLALSRLPSPASMACQHCDDPTLFLTQLYSPIDSDPSAFHRTLFVFVCPKPKCSRPNDPGCFKVFRQCKFTCALLALRNQLPMENRFYPPSPPVMEEAGSEEPSAQAFGTALCWLCGSLGPKRCGSCSKASYCSKAHQVEDWRRGHKQECKGPKEECEGSSKCKGPPEGPKCRPGVFFPEFELEIESVVMEDDEETDGDEGDVPDSPDDAETRALEAMAQKDQGGKAWKRFRGFCRENPEAVVRFERDGTPLHISQGHEDEQKVPPDCETCGAPRRFEFQLLPQLLNKLQLDDQMGDSLDWGTVLVYTCSKNCSPDYELYSPEVVFKEDFQ</sequence>
<accession>A0A7R8ZSN3</accession>
<dbReference type="PANTHER" id="PTHR12298">
    <property type="entry name" value="PCDC2 PROGRAMMED CELL DEATH PROTEIN 2 -RELATED"/>
    <property type="match status" value="1"/>
</dbReference>
<dbReference type="EMBL" id="OB665393">
    <property type="protein sequence ID" value="CAD7232957.1"/>
    <property type="molecule type" value="Genomic_DNA"/>
</dbReference>
<dbReference type="InterPro" id="IPR007320">
    <property type="entry name" value="PDCD2_C"/>
</dbReference>
<dbReference type="GO" id="GO:0005634">
    <property type="term" value="C:nucleus"/>
    <property type="evidence" value="ECO:0007669"/>
    <property type="project" value="TreeGrafter"/>
</dbReference>
<dbReference type="OrthoDB" id="443682at2759"/>
<dbReference type="Gene3D" id="6.10.140.2220">
    <property type="match status" value="1"/>
</dbReference>
<name>A0A7R8ZSN3_9CRUS</name>
<proteinExistence type="predicted"/>
<dbReference type="SUPFAM" id="SSF144232">
    <property type="entry name" value="HIT/MYND zinc finger-like"/>
    <property type="match status" value="1"/>
</dbReference>
<gene>
    <name evidence="1" type="ORF">CTOB1V02_LOCUS10782</name>
</gene>
<protein>
    <submittedName>
        <fullName evidence="1">Uncharacterized protein</fullName>
    </submittedName>
</protein>
<dbReference type="Pfam" id="PF04194">
    <property type="entry name" value="PDCD2_C"/>
    <property type="match status" value="1"/>
</dbReference>
<organism evidence="1">
    <name type="scientific">Cyprideis torosa</name>
    <dbReference type="NCBI Taxonomy" id="163714"/>
    <lineage>
        <taxon>Eukaryota</taxon>
        <taxon>Metazoa</taxon>
        <taxon>Ecdysozoa</taxon>
        <taxon>Arthropoda</taxon>
        <taxon>Crustacea</taxon>
        <taxon>Oligostraca</taxon>
        <taxon>Ostracoda</taxon>
        <taxon>Podocopa</taxon>
        <taxon>Podocopida</taxon>
        <taxon>Cytherocopina</taxon>
        <taxon>Cytheroidea</taxon>
        <taxon>Cytherideidae</taxon>
        <taxon>Cyprideis</taxon>
    </lineage>
</organism>
<dbReference type="PROSITE" id="PS50865">
    <property type="entry name" value="ZF_MYND_2"/>
    <property type="match status" value="1"/>
</dbReference>
<dbReference type="PANTHER" id="PTHR12298:SF4">
    <property type="entry name" value="PROGRAMMED CELL DEATH PROTEIN 2"/>
    <property type="match status" value="1"/>
</dbReference>
<dbReference type="Pfam" id="PF01753">
    <property type="entry name" value="zf-MYND"/>
    <property type="match status" value="1"/>
</dbReference>